<evidence type="ECO:0000259" key="5">
    <source>
        <dbReference type="Pfam" id="PF07842"/>
    </source>
</evidence>
<feature type="region of interest" description="Disordered" evidence="4">
    <location>
        <begin position="213"/>
        <end position="253"/>
    </location>
</feature>
<dbReference type="PANTHER" id="PTHR12214">
    <property type="entry name" value="GC-RICH SEQUENCE DNA-BINDING FACTOR"/>
    <property type="match status" value="1"/>
</dbReference>
<dbReference type="Proteomes" id="UP000727407">
    <property type="component" value="Unassembled WGS sequence"/>
</dbReference>
<dbReference type="InterPro" id="IPR012890">
    <property type="entry name" value="GCFC2-like"/>
</dbReference>
<feature type="compositionally biased region" description="Polar residues" evidence="4">
    <location>
        <begin position="44"/>
        <end position="65"/>
    </location>
</feature>
<reference evidence="6" key="1">
    <citation type="submission" date="2020-07" db="EMBL/GenBank/DDBJ databases">
        <title>Clarias magur genome sequencing, assembly and annotation.</title>
        <authorList>
            <person name="Kushwaha B."/>
            <person name="Kumar R."/>
            <person name="Das P."/>
            <person name="Joshi C.G."/>
            <person name="Kumar D."/>
            <person name="Nagpure N.S."/>
            <person name="Pandey M."/>
            <person name="Agarwal S."/>
            <person name="Srivastava S."/>
            <person name="Singh M."/>
            <person name="Sahoo L."/>
            <person name="Jayasankar P."/>
            <person name="Meher P.K."/>
            <person name="Koringa P.G."/>
            <person name="Iquebal M.A."/>
            <person name="Das S.P."/>
            <person name="Bit A."/>
            <person name="Patnaik S."/>
            <person name="Patel N."/>
            <person name="Shah T.M."/>
            <person name="Hinsu A."/>
            <person name="Jena J.K."/>
        </authorList>
    </citation>
    <scope>NUCLEOTIDE SEQUENCE</scope>
    <source>
        <strain evidence="6">CIFAMagur01</strain>
        <tissue evidence="6">Testis</tissue>
    </source>
</reference>
<evidence type="ECO:0000256" key="1">
    <source>
        <dbReference type="ARBA" id="ARBA00004123"/>
    </source>
</evidence>
<keyword evidence="3" id="KW-0539">Nucleus</keyword>
<feature type="compositionally biased region" description="Basic and acidic residues" evidence="4">
    <location>
        <begin position="233"/>
        <end position="243"/>
    </location>
</feature>
<comment type="caution">
    <text evidence="6">The sequence shown here is derived from an EMBL/GenBank/DDBJ whole genome shotgun (WGS) entry which is preliminary data.</text>
</comment>
<sequence length="874" mass="100005">MFKKAKRCNFRRRNDSDDEEKEEGQDEASEEAQQPQPCGPGGDSSHTPAAETLSTAPHTINSHGNGVQAGAVKLLKDKKKKKEARDEPKASLLSFNDEEEDNTEVFRVKKSNHSKKIVKQLKKEYREEKSHVVQEHPRHDGVQCLSGVSVKEEAVDSRGSSEQGEGEMEVDSNDEQDEESENRQGGNFSQALSALSSLRPGEIPDAAFIHAARKRRQMARELGGEAPLVETESSNKRLVHEDEQGGSDDEDEKRIVFSGVKQKTQRQKIAEEIGIECSDDEALNTEGNDEEVSRWEQEQIRKGISIPQVQTSQPEDASMYYQTGYENHQYAASYSMPYGYTTLGPESVKAVKAENTVPYPIPSSSLTPITTALVKKRLMDRLSSMRQGRDASARRYEQIQEELQASDNSILQLEDSSQHAAEQYKFLQEMRGYVRDLLECFSEKVPAVLELEAAMHQLLRQRAMRRVQRRQDDIKDESAEFSSLSSKAVMAPNMDPFGRDRAAYQELSRQRRVAEREARRARRRQAREQSGARAEHKEGLSSDDEETSTDATSFNLERDRILRESKKVFEDVIDDFHSLNCIKSRFEVWKKLYFTCYRDAYIGLCLPRLFNPLIRLQLIPWSPLEEDCPNFEYMLWFETLLFYGYEEQSTDHQEDIDSGLLPAIVERVVLPKLAVIAEQVWDPLSHSETGRLAAFMQRLIKGYPTILHGDNRNTQELLRTIVLRTRRTLDEDIFMPLFPKNIMENKNSSPYLFFQRQFWSCVKLLRNILQWDGILSLNSLKELAIDSTLNRYILSALQATDVGEDSVEKCRKVLECFPVQWFSSLKGQQTLPQLENLCRYMKHMASSLYRSSLTATDLDKRIAREEVVVSVSAS</sequence>
<name>A0A8J4XFH7_CLAMG</name>
<proteinExistence type="inferred from homology"/>
<feature type="region of interest" description="Disordered" evidence="4">
    <location>
        <begin position="510"/>
        <end position="552"/>
    </location>
</feature>
<feature type="compositionally biased region" description="Basic residues" evidence="4">
    <location>
        <begin position="1"/>
        <end position="11"/>
    </location>
</feature>
<feature type="compositionally biased region" description="Acidic residues" evidence="4">
    <location>
        <begin position="16"/>
        <end position="30"/>
    </location>
</feature>
<feature type="compositionally biased region" description="Acidic residues" evidence="4">
    <location>
        <begin position="164"/>
        <end position="180"/>
    </location>
</feature>
<comment type="subcellular location">
    <subcellularLocation>
        <location evidence="1">Nucleus</location>
    </subcellularLocation>
</comment>
<dbReference type="GO" id="GO:0005634">
    <property type="term" value="C:nucleus"/>
    <property type="evidence" value="ECO:0007669"/>
    <property type="project" value="UniProtKB-SubCell"/>
</dbReference>
<dbReference type="InterPro" id="IPR022783">
    <property type="entry name" value="GCFC_dom"/>
</dbReference>
<evidence type="ECO:0000313" key="6">
    <source>
        <dbReference type="EMBL" id="KAF5904860.1"/>
    </source>
</evidence>
<protein>
    <submittedName>
        <fullName evidence="6">PAX3- and PAX7-binding protein 1</fullName>
    </submittedName>
</protein>
<dbReference type="GO" id="GO:0045944">
    <property type="term" value="P:positive regulation of transcription by RNA polymerase II"/>
    <property type="evidence" value="ECO:0007669"/>
    <property type="project" value="TreeGrafter"/>
</dbReference>
<dbReference type="GO" id="GO:0003677">
    <property type="term" value="F:DNA binding"/>
    <property type="evidence" value="ECO:0007669"/>
    <property type="project" value="InterPro"/>
</dbReference>
<gene>
    <name evidence="6" type="primary">paxbp1</name>
    <name evidence="6" type="ORF">DAT39_005426</name>
</gene>
<feature type="compositionally biased region" description="Polar residues" evidence="4">
    <location>
        <begin position="183"/>
        <end position="196"/>
    </location>
</feature>
<evidence type="ECO:0000256" key="2">
    <source>
        <dbReference type="ARBA" id="ARBA00010801"/>
    </source>
</evidence>
<feature type="compositionally biased region" description="Basic residues" evidence="4">
    <location>
        <begin position="108"/>
        <end position="120"/>
    </location>
</feature>
<feature type="region of interest" description="Disordered" evidence="4">
    <location>
        <begin position="1"/>
        <end position="201"/>
    </location>
</feature>
<evidence type="ECO:0000256" key="3">
    <source>
        <dbReference type="ARBA" id="ARBA00023242"/>
    </source>
</evidence>
<organism evidence="6 7">
    <name type="scientific">Clarias magur</name>
    <name type="common">Asian catfish</name>
    <name type="synonym">Macropteronotus magur</name>
    <dbReference type="NCBI Taxonomy" id="1594786"/>
    <lineage>
        <taxon>Eukaryota</taxon>
        <taxon>Metazoa</taxon>
        <taxon>Chordata</taxon>
        <taxon>Craniata</taxon>
        <taxon>Vertebrata</taxon>
        <taxon>Euteleostomi</taxon>
        <taxon>Actinopterygii</taxon>
        <taxon>Neopterygii</taxon>
        <taxon>Teleostei</taxon>
        <taxon>Ostariophysi</taxon>
        <taxon>Siluriformes</taxon>
        <taxon>Clariidae</taxon>
        <taxon>Clarias</taxon>
    </lineage>
</organism>
<accession>A0A8J4XFH7</accession>
<keyword evidence="7" id="KW-1185">Reference proteome</keyword>
<dbReference type="AlphaFoldDB" id="A0A8J4XFH7"/>
<feature type="domain" description="GCF C-terminal" evidence="5">
    <location>
        <begin position="579"/>
        <end position="792"/>
    </location>
</feature>
<evidence type="ECO:0000313" key="7">
    <source>
        <dbReference type="Proteomes" id="UP000727407"/>
    </source>
</evidence>
<feature type="compositionally biased region" description="Basic and acidic residues" evidence="4">
    <location>
        <begin position="121"/>
        <end position="141"/>
    </location>
</feature>
<dbReference type="OrthoDB" id="429427at2759"/>
<feature type="non-terminal residue" evidence="6">
    <location>
        <position position="874"/>
    </location>
</feature>
<dbReference type="EMBL" id="QNUK01000051">
    <property type="protein sequence ID" value="KAF5904860.1"/>
    <property type="molecule type" value="Genomic_DNA"/>
</dbReference>
<dbReference type="GO" id="GO:0000398">
    <property type="term" value="P:mRNA splicing, via spliceosome"/>
    <property type="evidence" value="ECO:0007669"/>
    <property type="project" value="InterPro"/>
</dbReference>
<dbReference type="PANTHER" id="PTHR12214:SF2">
    <property type="entry name" value="PAX3- AND PAX7-BINDING PROTEIN 1"/>
    <property type="match status" value="1"/>
</dbReference>
<evidence type="ECO:0000256" key="4">
    <source>
        <dbReference type="SAM" id="MobiDB-lite"/>
    </source>
</evidence>
<comment type="similarity">
    <text evidence="2">Belongs to the GCF family.</text>
</comment>
<dbReference type="Pfam" id="PF07842">
    <property type="entry name" value="GCFC"/>
    <property type="match status" value="1"/>
</dbReference>